<evidence type="ECO:0000313" key="3">
    <source>
        <dbReference type="Proteomes" id="UP001357485"/>
    </source>
</evidence>
<protein>
    <submittedName>
        <fullName evidence="2">Uncharacterized protein</fullName>
    </submittedName>
</protein>
<evidence type="ECO:0000313" key="2">
    <source>
        <dbReference type="EMBL" id="KAK5179119.1"/>
    </source>
</evidence>
<feature type="compositionally biased region" description="Basic and acidic residues" evidence="1">
    <location>
        <begin position="39"/>
        <end position="57"/>
    </location>
</feature>
<gene>
    <name evidence="2" type="ORF">LTR16_010709</name>
</gene>
<comment type="caution">
    <text evidence="2">The sequence shown here is derived from an EMBL/GenBank/DDBJ whole genome shotgun (WGS) entry which is preliminary data.</text>
</comment>
<proteinExistence type="predicted"/>
<dbReference type="EMBL" id="JAVRRA010019535">
    <property type="protein sequence ID" value="KAK5179119.1"/>
    <property type="molecule type" value="Genomic_DNA"/>
</dbReference>
<name>A0ABR0LIR7_9PEZI</name>
<dbReference type="Proteomes" id="UP001357485">
    <property type="component" value="Unassembled WGS sequence"/>
</dbReference>
<keyword evidence="3" id="KW-1185">Reference proteome</keyword>
<sequence>RRRGVAVRRAGQGRRAAQRHPSDARGRGQARGAQRRRARVPDARRQSGEHAGRRGDAAGRVPAHQPLGARAGAHHASGRRAAVGGGGGRGRLAARVLRVLRLRLAVFLQGAGCAHRQHPGRERGLPQARHVGAEEHRRRAAPSGRRVRGRARRRRRDVPGRQAIRVPCAGAADRRVVGEDG</sequence>
<feature type="non-terminal residue" evidence="2">
    <location>
        <position position="1"/>
    </location>
</feature>
<feature type="compositionally biased region" description="Basic residues" evidence="1">
    <location>
        <begin position="145"/>
        <end position="156"/>
    </location>
</feature>
<feature type="region of interest" description="Disordered" evidence="1">
    <location>
        <begin position="115"/>
        <end position="169"/>
    </location>
</feature>
<feature type="region of interest" description="Disordered" evidence="1">
    <location>
        <begin position="1"/>
        <end position="89"/>
    </location>
</feature>
<organism evidence="2 3">
    <name type="scientific">Cryomyces antarcticus</name>
    <dbReference type="NCBI Taxonomy" id="329879"/>
    <lineage>
        <taxon>Eukaryota</taxon>
        <taxon>Fungi</taxon>
        <taxon>Dikarya</taxon>
        <taxon>Ascomycota</taxon>
        <taxon>Pezizomycotina</taxon>
        <taxon>Dothideomycetes</taxon>
        <taxon>Dothideomycetes incertae sedis</taxon>
        <taxon>Cryomyces</taxon>
    </lineage>
</organism>
<accession>A0ABR0LIR7</accession>
<reference evidence="2 3" key="1">
    <citation type="submission" date="2023-08" db="EMBL/GenBank/DDBJ databases">
        <title>Black Yeasts Isolated from many extreme environments.</title>
        <authorList>
            <person name="Coleine C."/>
            <person name="Stajich J.E."/>
            <person name="Selbmann L."/>
        </authorList>
    </citation>
    <scope>NUCLEOTIDE SEQUENCE [LARGE SCALE GENOMIC DNA]</scope>
    <source>
        <strain evidence="2 3">CCFEE 536</strain>
    </source>
</reference>
<evidence type="ECO:0000256" key="1">
    <source>
        <dbReference type="SAM" id="MobiDB-lite"/>
    </source>
</evidence>
<feature type="non-terminal residue" evidence="2">
    <location>
        <position position="181"/>
    </location>
</feature>